<dbReference type="SUPFAM" id="SSF51905">
    <property type="entry name" value="FAD/NAD(P)-binding domain"/>
    <property type="match status" value="3"/>
</dbReference>
<evidence type="ECO:0000256" key="2">
    <source>
        <dbReference type="ARBA" id="ARBA00022630"/>
    </source>
</evidence>
<dbReference type="Gene3D" id="3.50.50.60">
    <property type="entry name" value="FAD/NAD(P)-binding domain"/>
    <property type="match status" value="2"/>
</dbReference>
<evidence type="ECO:0008006" key="7">
    <source>
        <dbReference type="Google" id="ProtNLM"/>
    </source>
</evidence>
<dbReference type="PANTHER" id="PTHR42877:SF12">
    <property type="entry name" value="MONOOXYGENASE"/>
    <property type="match status" value="1"/>
</dbReference>
<evidence type="ECO:0000313" key="5">
    <source>
        <dbReference type="EMBL" id="KAK5545058.1"/>
    </source>
</evidence>
<dbReference type="EMBL" id="JAXLQG010000001">
    <property type="protein sequence ID" value="KAK5545058.1"/>
    <property type="molecule type" value="Genomic_DNA"/>
</dbReference>
<dbReference type="GO" id="GO:0050660">
    <property type="term" value="F:flavin adenine dinucleotide binding"/>
    <property type="evidence" value="ECO:0007669"/>
    <property type="project" value="InterPro"/>
</dbReference>
<proteinExistence type="inferred from homology"/>
<comment type="caution">
    <text evidence="5">The sequence shown here is derived from an EMBL/GenBank/DDBJ whole genome shotgun (WGS) entry which is preliminary data.</text>
</comment>
<dbReference type="GO" id="GO:0004499">
    <property type="term" value="F:N,N-dimethylaniline monooxygenase activity"/>
    <property type="evidence" value="ECO:0007669"/>
    <property type="project" value="InterPro"/>
</dbReference>
<gene>
    <name evidence="5" type="ORF">LTR25_000065</name>
</gene>
<dbReference type="AlphaFoldDB" id="A0AAV9QJQ8"/>
<name>A0AAV9QJQ8_9PEZI</name>
<comment type="similarity">
    <text evidence="1">Belongs to the FAD-binding monooxygenase family.</text>
</comment>
<keyword evidence="4" id="KW-0560">Oxidoreductase</keyword>
<dbReference type="Pfam" id="PF00743">
    <property type="entry name" value="FMO-like"/>
    <property type="match status" value="1"/>
</dbReference>
<evidence type="ECO:0000256" key="1">
    <source>
        <dbReference type="ARBA" id="ARBA00010139"/>
    </source>
</evidence>
<dbReference type="GO" id="GO:0050661">
    <property type="term" value="F:NADP binding"/>
    <property type="evidence" value="ECO:0007669"/>
    <property type="project" value="InterPro"/>
</dbReference>
<dbReference type="InterPro" id="IPR036188">
    <property type="entry name" value="FAD/NAD-bd_sf"/>
</dbReference>
<dbReference type="Proteomes" id="UP001345827">
    <property type="component" value="Unassembled WGS sequence"/>
</dbReference>
<dbReference type="PANTHER" id="PTHR42877">
    <property type="entry name" value="L-ORNITHINE N(5)-MONOOXYGENASE-RELATED"/>
    <property type="match status" value="1"/>
</dbReference>
<protein>
    <recommendedName>
        <fullName evidence="7">Sterigmatocystin biosynthesis monooxygenase stcW</fullName>
    </recommendedName>
</protein>
<keyword evidence="6" id="KW-1185">Reference proteome</keyword>
<evidence type="ECO:0000313" key="6">
    <source>
        <dbReference type="Proteomes" id="UP001345827"/>
    </source>
</evidence>
<dbReference type="InterPro" id="IPR020946">
    <property type="entry name" value="Flavin_mOase-like"/>
</dbReference>
<keyword evidence="3" id="KW-0274">FAD</keyword>
<evidence type="ECO:0000256" key="4">
    <source>
        <dbReference type="ARBA" id="ARBA00023002"/>
    </source>
</evidence>
<evidence type="ECO:0000256" key="3">
    <source>
        <dbReference type="ARBA" id="ARBA00022827"/>
    </source>
</evidence>
<reference evidence="5 6" key="1">
    <citation type="submission" date="2023-06" db="EMBL/GenBank/DDBJ databases">
        <title>Black Yeasts Isolated from many extreme environments.</title>
        <authorList>
            <person name="Coleine C."/>
            <person name="Stajich J.E."/>
            <person name="Selbmann L."/>
        </authorList>
    </citation>
    <scope>NUCLEOTIDE SEQUENCE [LARGE SCALE GENOMIC DNA]</scope>
    <source>
        <strain evidence="5 6">CCFEE 5887</strain>
    </source>
</reference>
<accession>A0AAV9QJQ8</accession>
<dbReference type="InterPro" id="IPR051209">
    <property type="entry name" value="FAD-bind_Monooxygenase_sf"/>
</dbReference>
<keyword evidence="2" id="KW-0285">Flavoprotein</keyword>
<sequence length="583" mass="66334">MVSNEYVSTTLGPDANANVLPDGVLHENEWYRQDFGGYRVTEAPLYTRRPVRLICVGAGATGLQIAHKARLFLKDVELVIYEKNHDLGGTWLENRYPGCTCDIPSHSYQFSWARNPNWSEYYSSSKEIWQYFKDTATKFDLEKDVKYNHKVESAAWDEESGRWDLTLTGPDGSMFTDSAEILVNGGGILNSWKYPNVPGIDTFKGKIMHSARWDDEYDFEGKTVAVIGGGSSAVQITPQLQKVAKKVIPFLRSPVWITTGFGAKYAGPNGTNFEYSEEQKKLFENDPEAYNKYCRDLEGELNKRFTLNHLNSKDQKASKELVARMMKEQLGNHPELTKHLVPDFALGCRRMTPGSGYLQSLIKPNVQVVCQGVQSITATGVIDDSGAPHEVDAIVCASGFDTSFSPHFTVIGRNGRNLREEFGDFPKAYMGIMAEGFPNLFHFLGPNSPVSHSSTLPIFEWHTRYMFQMIEKLQVENIRAFDPKPECIQDLFNHTHELMKRLSWSSACHSWFKNGKIHGPVTAIWPGSRLHYFEALDRPRYEDYNISYRSNNRYQYLGNGYTHTEIDPNGNAVWYFDDPFCQK</sequence>
<organism evidence="5 6">
    <name type="scientific">Vermiconidia calcicola</name>
    <dbReference type="NCBI Taxonomy" id="1690605"/>
    <lineage>
        <taxon>Eukaryota</taxon>
        <taxon>Fungi</taxon>
        <taxon>Dikarya</taxon>
        <taxon>Ascomycota</taxon>
        <taxon>Pezizomycotina</taxon>
        <taxon>Dothideomycetes</taxon>
        <taxon>Dothideomycetidae</taxon>
        <taxon>Mycosphaerellales</taxon>
        <taxon>Extremaceae</taxon>
        <taxon>Vermiconidia</taxon>
    </lineage>
</organism>